<feature type="region of interest" description="Disordered" evidence="1">
    <location>
        <begin position="356"/>
        <end position="382"/>
    </location>
</feature>
<dbReference type="RefSeq" id="XP_028479569.1">
    <property type="nucleotide sequence ID" value="XM_028620597.1"/>
</dbReference>
<accession>A0A427Y6U2</accession>
<feature type="compositionally biased region" description="Pro residues" evidence="1">
    <location>
        <begin position="262"/>
        <end position="271"/>
    </location>
</feature>
<feature type="region of interest" description="Disordered" evidence="1">
    <location>
        <begin position="1"/>
        <end position="59"/>
    </location>
</feature>
<feature type="compositionally biased region" description="Pro residues" evidence="1">
    <location>
        <begin position="234"/>
        <end position="245"/>
    </location>
</feature>
<reference evidence="3 4" key="1">
    <citation type="submission" date="2018-11" db="EMBL/GenBank/DDBJ databases">
        <title>Genome sequence of Apiotrichum porosum DSM 27194.</title>
        <authorList>
            <person name="Aliyu H."/>
            <person name="Gorte O."/>
            <person name="Ochsenreither K."/>
        </authorList>
    </citation>
    <scope>NUCLEOTIDE SEQUENCE [LARGE SCALE GENOMIC DNA]</scope>
    <source>
        <strain evidence="3 4">DSM 27194</strain>
    </source>
</reference>
<dbReference type="InterPro" id="IPR019007">
    <property type="entry name" value="Wbp11/ELF5/Saf1_N"/>
</dbReference>
<evidence type="ECO:0000313" key="3">
    <source>
        <dbReference type="EMBL" id="RSH86784.1"/>
    </source>
</evidence>
<gene>
    <name evidence="3" type="ORF">EHS24_005056</name>
</gene>
<dbReference type="GO" id="GO:0006396">
    <property type="term" value="P:RNA processing"/>
    <property type="evidence" value="ECO:0007669"/>
    <property type="project" value="InterPro"/>
</dbReference>
<feature type="domain" description="Wbp11/ELF5/Saf1 N-terminal" evidence="2">
    <location>
        <begin position="3"/>
        <end position="69"/>
    </location>
</feature>
<feature type="compositionally biased region" description="Low complexity" evidence="1">
    <location>
        <begin position="272"/>
        <end position="285"/>
    </location>
</feature>
<dbReference type="OrthoDB" id="205569at2759"/>
<sequence>MGNPMDAFRKAEKAKQLRKNASDRKKKRDDRAVHHDTRHLEAEIKDLKARDKLSNEGQERLSKLQSELKYFTGLKEKFVSKNPDQRDKVYHTDRPERAHGHGHGHGRGPRGQGDDDGEGSSHQPDPTAHLYNPDGTLRDPKRSYYYDATYNPFGVPPPGMPYRARTQSPEPSESSDDSDDDSDDDIVMPEGPPPGAEESDSDASDDSLDIPLPSGPPPSKTPVMPMLPNGLPAGWPPFMPPPVAPNVPFSAENPGGWGHLAPAPPIRPPRGPQRTRGGASGSAPSAPRPSTLPPPPSSLPAKPGLTKPSSEGATMSKQTDTSTAAAAVAPPAAVTISAAPQLRDLRKETTVFVPRGVNKRKAPGGLAPVNSTPNAGTIDAEGDEIRVKRAAGPGLMGKLQGVIGAPQAASKGGEAEAAEDEYARFLEGLE</sequence>
<dbReference type="Pfam" id="PF09429">
    <property type="entry name" value="Wbp11"/>
    <property type="match status" value="1"/>
</dbReference>
<dbReference type="STRING" id="105984.A0A427Y6U2"/>
<protein>
    <recommendedName>
        <fullName evidence="2">Wbp11/ELF5/Saf1 N-terminal domain-containing protein</fullName>
    </recommendedName>
</protein>
<name>A0A427Y6U2_9TREE</name>
<feature type="compositionally biased region" description="Polar residues" evidence="1">
    <location>
        <begin position="307"/>
        <end position="320"/>
    </location>
</feature>
<keyword evidence="4" id="KW-1185">Reference proteome</keyword>
<dbReference type="Proteomes" id="UP000279236">
    <property type="component" value="Unassembled WGS sequence"/>
</dbReference>
<feature type="compositionally biased region" description="Low complexity" evidence="1">
    <location>
        <begin position="321"/>
        <end position="333"/>
    </location>
</feature>
<feature type="region of interest" description="Disordered" evidence="1">
    <location>
        <begin position="74"/>
        <end position="333"/>
    </location>
</feature>
<dbReference type="AlphaFoldDB" id="A0A427Y6U2"/>
<proteinExistence type="predicted"/>
<evidence type="ECO:0000256" key="1">
    <source>
        <dbReference type="SAM" id="MobiDB-lite"/>
    </source>
</evidence>
<evidence type="ECO:0000313" key="4">
    <source>
        <dbReference type="Proteomes" id="UP000279236"/>
    </source>
</evidence>
<feature type="compositionally biased region" description="Basic and acidic residues" evidence="1">
    <location>
        <begin position="74"/>
        <end position="99"/>
    </location>
</feature>
<dbReference type="Pfam" id="PF12622">
    <property type="entry name" value="NpwBP"/>
    <property type="match status" value="1"/>
</dbReference>
<dbReference type="EMBL" id="RSCE01000002">
    <property type="protein sequence ID" value="RSH86784.1"/>
    <property type="molecule type" value="Genomic_DNA"/>
</dbReference>
<feature type="compositionally biased region" description="Acidic residues" evidence="1">
    <location>
        <begin position="197"/>
        <end position="208"/>
    </location>
</feature>
<feature type="compositionally biased region" description="Basic and acidic residues" evidence="1">
    <location>
        <begin position="7"/>
        <end position="59"/>
    </location>
</feature>
<comment type="caution">
    <text evidence="3">The sequence shown here is derived from an EMBL/GenBank/DDBJ whole genome shotgun (WGS) entry which is preliminary data.</text>
</comment>
<feature type="compositionally biased region" description="Acidic residues" evidence="1">
    <location>
        <begin position="173"/>
        <end position="187"/>
    </location>
</feature>
<evidence type="ECO:0000259" key="2">
    <source>
        <dbReference type="Pfam" id="PF09429"/>
    </source>
</evidence>
<dbReference type="GeneID" id="39589599"/>
<feature type="compositionally biased region" description="Pro residues" evidence="1">
    <location>
        <begin position="286"/>
        <end position="298"/>
    </location>
</feature>
<organism evidence="3 4">
    <name type="scientific">Apiotrichum porosum</name>
    <dbReference type="NCBI Taxonomy" id="105984"/>
    <lineage>
        <taxon>Eukaryota</taxon>
        <taxon>Fungi</taxon>
        <taxon>Dikarya</taxon>
        <taxon>Basidiomycota</taxon>
        <taxon>Agaricomycotina</taxon>
        <taxon>Tremellomycetes</taxon>
        <taxon>Trichosporonales</taxon>
        <taxon>Trichosporonaceae</taxon>
        <taxon>Apiotrichum</taxon>
    </lineage>
</organism>